<evidence type="ECO:0000256" key="6">
    <source>
        <dbReference type="SAM" id="Phobius"/>
    </source>
</evidence>
<dbReference type="SUPFAM" id="SSF103473">
    <property type="entry name" value="MFS general substrate transporter"/>
    <property type="match status" value="1"/>
</dbReference>
<dbReference type="CDD" id="cd17323">
    <property type="entry name" value="MFS_Tpo1_MDR_like"/>
    <property type="match status" value="1"/>
</dbReference>
<feature type="transmembrane region" description="Helical" evidence="6">
    <location>
        <begin position="453"/>
        <end position="472"/>
    </location>
</feature>
<organism evidence="8 9">
    <name type="scientific">Periconia macrospinosa</name>
    <dbReference type="NCBI Taxonomy" id="97972"/>
    <lineage>
        <taxon>Eukaryota</taxon>
        <taxon>Fungi</taxon>
        <taxon>Dikarya</taxon>
        <taxon>Ascomycota</taxon>
        <taxon>Pezizomycotina</taxon>
        <taxon>Dothideomycetes</taxon>
        <taxon>Pleosporomycetidae</taxon>
        <taxon>Pleosporales</taxon>
        <taxon>Massarineae</taxon>
        <taxon>Periconiaceae</taxon>
        <taxon>Periconia</taxon>
    </lineage>
</organism>
<keyword evidence="9" id="KW-1185">Reference proteome</keyword>
<feature type="transmembrane region" description="Helical" evidence="6">
    <location>
        <begin position="178"/>
        <end position="198"/>
    </location>
</feature>
<feature type="transmembrane region" description="Helical" evidence="6">
    <location>
        <begin position="588"/>
        <end position="608"/>
    </location>
</feature>
<sequence>MSALMRDAPIGQIVRWATNKRFFQYPEERDDFELPVWYQSLTPQTQRRLPTQSSGAETPRAEPEASETEPVSDSESEISLDKEENLSGEDDMSELEKIQTSRSVQTARTQISRVGTRTALSKSISRADLEQQFSLATMEQGPSRPIKPETLDNGTIVVDWYTTDDPDNPQNFSFAKKAVVLFQIMIYTMGVYMGSAIYSPSIPGVMERFHVSLGSASLGLSLYVLAYGIGPLLFSPLSEIPIVGRNPPYMVSFAIFVILTIPTAVVDNFAGLVILRFLQGFFGSPALATGGASLQDMYSLIKLPYVLSLWALAATTGPALGPIISGFSVQAENWRWSMWEMLWMNGPIFLSLFFFLPETSSSNILLRRAQRLRLLTGNSRLQAQSEIDQANLTSRDIASEALVRPFQLMLLDPSIAFTAIYTAIVYGIFYSFFEAFPLVYQAMYHFNLGEMGLTFLSVTVGVVISIAVYWYYIYNVVEREIRTHGMGAPERRLLPALVVTWFVPGGLLIFGWTANPSIHWIVSCVGIVITTIGIFLIIQCIFLYLPLSYPQYAASLFAGNDFLRSAFAAGSIHFSYPMFHTMGVDRGVSLLAGLTVGCSVGVYVLYLFGAQLRARSRFAAK</sequence>
<dbReference type="InterPro" id="IPR011701">
    <property type="entry name" value="MFS"/>
</dbReference>
<dbReference type="Gene3D" id="1.20.1250.20">
    <property type="entry name" value="MFS general substrate transporter like domains"/>
    <property type="match status" value="1"/>
</dbReference>
<dbReference type="OrthoDB" id="3357846at2759"/>
<keyword evidence="4 6" id="KW-0472">Membrane</keyword>
<dbReference type="Pfam" id="PF07690">
    <property type="entry name" value="MFS_1"/>
    <property type="match status" value="1"/>
</dbReference>
<dbReference type="EMBL" id="KZ805339">
    <property type="protein sequence ID" value="PVI02721.1"/>
    <property type="molecule type" value="Genomic_DNA"/>
</dbReference>
<dbReference type="GO" id="GO:0015244">
    <property type="term" value="F:fluconazole transmembrane transporter activity"/>
    <property type="evidence" value="ECO:0007669"/>
    <property type="project" value="TreeGrafter"/>
</dbReference>
<comment type="subcellular location">
    <subcellularLocation>
        <location evidence="1">Membrane</location>
        <topology evidence="1">Multi-pass membrane protein</topology>
    </subcellularLocation>
</comment>
<feature type="transmembrane region" description="Helical" evidence="6">
    <location>
        <begin position="493"/>
        <end position="514"/>
    </location>
</feature>
<feature type="domain" description="Major facilitator superfamily (MFS) profile" evidence="7">
    <location>
        <begin position="180"/>
        <end position="621"/>
    </location>
</feature>
<dbReference type="InterPro" id="IPR020846">
    <property type="entry name" value="MFS_dom"/>
</dbReference>
<dbReference type="InterPro" id="IPR036259">
    <property type="entry name" value="MFS_trans_sf"/>
</dbReference>
<reference evidence="8 9" key="1">
    <citation type="journal article" date="2018" name="Sci. Rep.">
        <title>Comparative genomics provides insights into the lifestyle and reveals functional heterogeneity of dark septate endophytic fungi.</title>
        <authorList>
            <person name="Knapp D.G."/>
            <person name="Nemeth J.B."/>
            <person name="Barry K."/>
            <person name="Hainaut M."/>
            <person name="Henrissat B."/>
            <person name="Johnson J."/>
            <person name="Kuo A."/>
            <person name="Lim J.H.P."/>
            <person name="Lipzen A."/>
            <person name="Nolan M."/>
            <person name="Ohm R.A."/>
            <person name="Tamas L."/>
            <person name="Grigoriev I.V."/>
            <person name="Spatafora J.W."/>
            <person name="Nagy L.G."/>
            <person name="Kovacs G.M."/>
        </authorList>
    </citation>
    <scope>NUCLEOTIDE SEQUENCE [LARGE SCALE GENOMIC DNA]</scope>
    <source>
        <strain evidence="8 9">DSE2036</strain>
    </source>
</reference>
<dbReference type="STRING" id="97972.A0A2V1DX19"/>
<evidence type="ECO:0000313" key="9">
    <source>
        <dbReference type="Proteomes" id="UP000244855"/>
    </source>
</evidence>
<dbReference type="GO" id="GO:1990961">
    <property type="term" value="P:xenobiotic detoxification by transmembrane export across the plasma membrane"/>
    <property type="evidence" value="ECO:0007669"/>
    <property type="project" value="TreeGrafter"/>
</dbReference>
<keyword evidence="3 6" id="KW-1133">Transmembrane helix</keyword>
<dbReference type="Proteomes" id="UP000244855">
    <property type="component" value="Unassembled WGS sequence"/>
</dbReference>
<evidence type="ECO:0000256" key="5">
    <source>
        <dbReference type="SAM" id="MobiDB-lite"/>
    </source>
</evidence>
<evidence type="ECO:0000259" key="7">
    <source>
        <dbReference type="PROSITE" id="PS50850"/>
    </source>
</evidence>
<dbReference type="AlphaFoldDB" id="A0A2V1DX19"/>
<dbReference type="FunFam" id="1.20.1250.20:FF:000011">
    <property type="entry name" value="MFS multidrug transporter, putative"/>
    <property type="match status" value="1"/>
</dbReference>
<feature type="region of interest" description="Disordered" evidence="5">
    <location>
        <begin position="41"/>
        <end position="110"/>
    </location>
</feature>
<feature type="transmembrane region" description="Helical" evidence="6">
    <location>
        <begin position="348"/>
        <end position="366"/>
    </location>
</feature>
<evidence type="ECO:0000256" key="2">
    <source>
        <dbReference type="ARBA" id="ARBA00022692"/>
    </source>
</evidence>
<name>A0A2V1DX19_9PLEO</name>
<evidence type="ECO:0000256" key="3">
    <source>
        <dbReference type="ARBA" id="ARBA00022989"/>
    </source>
</evidence>
<feature type="transmembrane region" description="Helical" evidence="6">
    <location>
        <begin position="218"/>
        <end position="237"/>
    </location>
</feature>
<evidence type="ECO:0000256" key="1">
    <source>
        <dbReference type="ARBA" id="ARBA00004141"/>
    </source>
</evidence>
<gene>
    <name evidence="8" type="ORF">DM02DRAFT_612700</name>
</gene>
<feature type="compositionally biased region" description="Polar residues" evidence="5">
    <location>
        <begin position="100"/>
        <end position="110"/>
    </location>
</feature>
<feature type="transmembrane region" description="Helical" evidence="6">
    <location>
        <begin position="520"/>
        <end position="545"/>
    </location>
</feature>
<protein>
    <submittedName>
        <fullName evidence="8">Benomyl/methotrexate resistance protein</fullName>
    </submittedName>
</protein>
<dbReference type="PANTHER" id="PTHR23502">
    <property type="entry name" value="MAJOR FACILITATOR SUPERFAMILY"/>
    <property type="match status" value="1"/>
</dbReference>
<dbReference type="PROSITE" id="PS50850">
    <property type="entry name" value="MFS"/>
    <property type="match status" value="1"/>
</dbReference>
<feature type="transmembrane region" description="Helical" evidence="6">
    <location>
        <begin position="249"/>
        <end position="266"/>
    </location>
</feature>
<evidence type="ECO:0000313" key="8">
    <source>
        <dbReference type="EMBL" id="PVI02721.1"/>
    </source>
</evidence>
<feature type="transmembrane region" description="Helical" evidence="6">
    <location>
        <begin position="552"/>
        <end position="576"/>
    </location>
</feature>
<proteinExistence type="predicted"/>
<feature type="compositionally biased region" description="Polar residues" evidence="5">
    <location>
        <begin position="41"/>
        <end position="56"/>
    </location>
</feature>
<keyword evidence="2 6" id="KW-0812">Transmembrane</keyword>
<accession>A0A2V1DX19</accession>
<feature type="transmembrane region" description="Helical" evidence="6">
    <location>
        <begin position="414"/>
        <end position="433"/>
    </location>
</feature>
<feature type="compositionally biased region" description="Acidic residues" evidence="5">
    <location>
        <begin position="64"/>
        <end position="78"/>
    </location>
</feature>
<dbReference type="PANTHER" id="PTHR23502:SF23">
    <property type="entry name" value="FLUCONAZOLE RESISTANCE PROTEIN 1"/>
    <property type="match status" value="1"/>
</dbReference>
<evidence type="ECO:0000256" key="4">
    <source>
        <dbReference type="ARBA" id="ARBA00023136"/>
    </source>
</evidence>
<feature type="transmembrane region" description="Helical" evidence="6">
    <location>
        <begin position="306"/>
        <end position="328"/>
    </location>
</feature>
<dbReference type="GO" id="GO:0005886">
    <property type="term" value="C:plasma membrane"/>
    <property type="evidence" value="ECO:0007669"/>
    <property type="project" value="TreeGrafter"/>
</dbReference>